<dbReference type="InterPro" id="IPR042120">
    <property type="entry name" value="MutL_C_dimsub"/>
</dbReference>
<dbReference type="Gene3D" id="3.30.230.10">
    <property type="match status" value="1"/>
</dbReference>
<dbReference type="InterPro" id="IPR020568">
    <property type="entry name" value="Ribosomal_Su5_D2-typ_SF"/>
</dbReference>
<evidence type="ECO:0000256" key="1">
    <source>
        <dbReference type="ARBA" id="ARBA00006082"/>
    </source>
</evidence>
<dbReference type="GO" id="GO:0016887">
    <property type="term" value="F:ATP hydrolysis activity"/>
    <property type="evidence" value="ECO:0007669"/>
    <property type="project" value="InterPro"/>
</dbReference>
<comment type="similarity">
    <text evidence="1">Belongs to the DNA mismatch repair MutL/HexB family.</text>
</comment>
<dbReference type="Pfam" id="PF13589">
    <property type="entry name" value="HATPase_c_3"/>
    <property type="match status" value="1"/>
</dbReference>
<dbReference type="InterPro" id="IPR042121">
    <property type="entry name" value="MutL_C_regsub"/>
</dbReference>
<name>A0A835UK59_VANPL</name>
<feature type="domain" description="MutL C-terminal dimerisation" evidence="4">
    <location>
        <begin position="998"/>
        <end position="1158"/>
    </location>
</feature>
<accession>A0A835UK59</accession>
<dbReference type="InterPro" id="IPR037198">
    <property type="entry name" value="MutL_C_sf"/>
</dbReference>
<dbReference type="InterPro" id="IPR038973">
    <property type="entry name" value="MutL/Mlh/Pms-like"/>
</dbReference>
<dbReference type="SMART" id="SM01340">
    <property type="entry name" value="DNA_mis_repair"/>
    <property type="match status" value="1"/>
</dbReference>
<dbReference type="SUPFAM" id="SSF54211">
    <property type="entry name" value="Ribosomal protein S5 domain 2-like"/>
    <property type="match status" value="1"/>
</dbReference>
<dbReference type="GO" id="GO:0005524">
    <property type="term" value="F:ATP binding"/>
    <property type="evidence" value="ECO:0007669"/>
    <property type="project" value="InterPro"/>
</dbReference>
<feature type="domain" description="DNA mismatch repair protein S5" evidence="5">
    <location>
        <begin position="227"/>
        <end position="363"/>
    </location>
</feature>
<dbReference type="SUPFAM" id="SSF55874">
    <property type="entry name" value="ATPase domain of HSP90 chaperone/DNA topoisomerase II/histidine kinase"/>
    <property type="match status" value="1"/>
</dbReference>
<dbReference type="Gene3D" id="3.30.565.10">
    <property type="entry name" value="Histidine kinase-like ATPase, C-terminal domain"/>
    <property type="match status" value="1"/>
</dbReference>
<protein>
    <recommendedName>
        <fullName evidence="8">DNA mismatch repair protein MLH3</fullName>
    </recommendedName>
</protein>
<evidence type="ECO:0000313" key="7">
    <source>
        <dbReference type="Proteomes" id="UP000636800"/>
    </source>
</evidence>
<dbReference type="InterPro" id="IPR013507">
    <property type="entry name" value="DNA_mismatch_S5_2-like"/>
</dbReference>
<dbReference type="SUPFAM" id="SSF118116">
    <property type="entry name" value="DNA mismatch repair protein MutL"/>
    <property type="match status" value="1"/>
</dbReference>
<evidence type="ECO:0000256" key="3">
    <source>
        <dbReference type="ARBA" id="ARBA00023204"/>
    </source>
</evidence>
<dbReference type="Pfam" id="PF01119">
    <property type="entry name" value="DNA_mis_repair"/>
    <property type="match status" value="1"/>
</dbReference>
<dbReference type="NCBIfam" id="TIGR00585">
    <property type="entry name" value="mutl"/>
    <property type="match status" value="1"/>
</dbReference>
<organism evidence="6 7">
    <name type="scientific">Vanilla planifolia</name>
    <name type="common">Vanilla</name>
    <dbReference type="NCBI Taxonomy" id="51239"/>
    <lineage>
        <taxon>Eukaryota</taxon>
        <taxon>Viridiplantae</taxon>
        <taxon>Streptophyta</taxon>
        <taxon>Embryophyta</taxon>
        <taxon>Tracheophyta</taxon>
        <taxon>Spermatophyta</taxon>
        <taxon>Magnoliopsida</taxon>
        <taxon>Liliopsida</taxon>
        <taxon>Asparagales</taxon>
        <taxon>Orchidaceae</taxon>
        <taxon>Vanilloideae</taxon>
        <taxon>Vanilleae</taxon>
        <taxon>Vanilla</taxon>
    </lineage>
</organism>
<dbReference type="PANTHER" id="PTHR10073">
    <property type="entry name" value="DNA MISMATCH REPAIR PROTEIN MLH, PMS, MUTL"/>
    <property type="match status" value="1"/>
</dbReference>
<dbReference type="FunFam" id="3.30.1370.100:FF:000007">
    <property type="entry name" value="MUTL protein homolog 3"/>
    <property type="match status" value="1"/>
</dbReference>
<dbReference type="GO" id="GO:0140664">
    <property type="term" value="F:ATP-dependent DNA damage sensor activity"/>
    <property type="evidence" value="ECO:0007669"/>
    <property type="project" value="InterPro"/>
</dbReference>
<dbReference type="PANTHER" id="PTHR10073:SF47">
    <property type="entry name" value="DNA MISMATCH REPAIR PROTEIN MLH3"/>
    <property type="match status" value="1"/>
</dbReference>
<evidence type="ECO:0000259" key="4">
    <source>
        <dbReference type="SMART" id="SM00853"/>
    </source>
</evidence>
<dbReference type="InterPro" id="IPR014790">
    <property type="entry name" value="MutL_C"/>
</dbReference>
<dbReference type="InterPro" id="IPR036890">
    <property type="entry name" value="HATPase_C_sf"/>
</dbReference>
<dbReference type="Gene3D" id="3.30.1540.20">
    <property type="entry name" value="MutL, C-terminal domain, dimerisation subdomain"/>
    <property type="match status" value="1"/>
</dbReference>
<dbReference type="InterPro" id="IPR014721">
    <property type="entry name" value="Ribsml_uS5_D2-typ_fold_subgr"/>
</dbReference>
<evidence type="ECO:0000256" key="2">
    <source>
        <dbReference type="ARBA" id="ARBA00022763"/>
    </source>
</evidence>
<dbReference type="Pfam" id="PF08676">
    <property type="entry name" value="MutL_C"/>
    <property type="match status" value="1"/>
</dbReference>
<keyword evidence="3" id="KW-0234">DNA repair</keyword>
<dbReference type="GO" id="GO:0030983">
    <property type="term" value="F:mismatched DNA binding"/>
    <property type="evidence" value="ECO:0007669"/>
    <property type="project" value="InterPro"/>
</dbReference>
<reference evidence="6 7" key="1">
    <citation type="journal article" date="2020" name="Nat. Food">
        <title>A phased Vanilla planifolia genome enables genetic improvement of flavour and production.</title>
        <authorList>
            <person name="Hasing T."/>
            <person name="Tang H."/>
            <person name="Brym M."/>
            <person name="Khazi F."/>
            <person name="Huang T."/>
            <person name="Chambers A.H."/>
        </authorList>
    </citation>
    <scope>NUCLEOTIDE SEQUENCE [LARGE SCALE GENOMIC DNA]</scope>
    <source>
        <tissue evidence="6">Leaf</tissue>
    </source>
</reference>
<comment type="caution">
    <text evidence="6">The sequence shown here is derived from an EMBL/GenBank/DDBJ whole genome shotgun (WGS) entry which is preliminary data.</text>
</comment>
<dbReference type="FunFam" id="3.30.565.10:FF:000003">
    <property type="entry name" value="DNA mismatch repair endonuclease MutL"/>
    <property type="match status" value="1"/>
</dbReference>
<dbReference type="InterPro" id="IPR002099">
    <property type="entry name" value="MutL/Mlh/PMS"/>
</dbReference>
<evidence type="ECO:0008006" key="8">
    <source>
        <dbReference type="Google" id="ProtNLM"/>
    </source>
</evidence>
<dbReference type="Proteomes" id="UP000636800">
    <property type="component" value="Chromosome 10"/>
</dbReference>
<dbReference type="EMBL" id="JADCNL010000010">
    <property type="protein sequence ID" value="KAG0464438.1"/>
    <property type="molecule type" value="Genomic_DNA"/>
</dbReference>
<dbReference type="GO" id="GO:0006298">
    <property type="term" value="P:mismatch repair"/>
    <property type="evidence" value="ECO:0007669"/>
    <property type="project" value="InterPro"/>
</dbReference>
<proteinExistence type="inferred from homology"/>
<gene>
    <name evidence="6" type="ORF">HPP92_020507</name>
</gene>
<sequence length="1240" mass="139445">MGVKEFFHYLSSIMKEIKRLSQSMHSSLRSATVLFDLPRIVEELVYNSLDASSTKVLVSVSVKACYVKVEDNGCGITRDGLVILGERYATSKIPNVADIASTMETLGFRGEALASLSNISLVEIRSKACGQPNAYCKIIKCSKCLFFGIDEQRQDVGTTVIVRDLFYNQPIRKKYMQSSIKKLLHSLKKCVLRIALVHPQVSFKLVEIDGEDNLLCTFPSPSSLPLVTAGFGKEISDSLREIVYSDEVLSLSGYISCPSDAFPTKAFQYIYINSRFICKGPIHILINRLATTFQSTMMKWMDNSKSNCRKKRKSHGFPAFLLNLCCPMSVYDLSFEPSKMIIEFKDWSIILSFIEQAILPFWKQLALHLFQGISGEGMLNGGRINSSRGHDINLPENFLLSQFFHALDSISCVTENDQQQTYQKQIRSSEDQADIFSLSKRCESKVDDFEVASCLFQQDGNSLQGSSAISCLRSNYLKRKRCSADDFSYSSLTDGYNSDCIPGKMPYENNPPEEIMEGEYGRTLGNNELYETVDEDFPFPLASHGSPRKTYISSSLLMENENVNSICSTSFGFGDVFDFCKEPFSNKEDFTTCANWYNDTSNFSKDLPFKTDIGNAQDETSFSGPIVGAIRKCQTSVAQNSSLNYKNSPFHKRPFRLWLNSLHHGRVEDVLADSNLGASLYFGSHDTLLSKTAPNLHIMHDSILEDGQFYKSAVGCGHYATDEKNAEVFSCFLNNCCEVQVDLTCTDNSLLNERVYSSPIYNEHSSVWSIPAKCSSTCQLDDRKDIIKPLNSRNMEILGNNLKTSTMKNYDDAIKSASKDTEPRSFCYSRVRKLRLSRSQSAPPFFKGKKRFPILNVLPVKAAGENSIVKSFHAPTGQLEDYSASQPGIKPSAELLPPCSRLFNNEKLPASKVIEMQNFEESVEGCALDAFDPASVSLSKWRKTSNMQLQLTHDVFMSHNRLQCPDDILDISSGLLHLAGRSLVPESISKECLDDVTVLLQLDRKYIPVVARGSLVIIDQHAADERIRLEGLRKKVLNGELSSITYLDTENELILPEFVFQMLQKYFGQIKKWGWICNIQNQCPESFERNMNILRQQKCRTTLVAVPHILGIDLTDKDLLEYVEQLVETDGSSFIPPSIVRILNYKACRGAIMFGDALLPSECSLIVDELKATSLCFQCAHGRPTTVPLLHLPSLHEQLSKLGLEMDERSDQWHGLRRHRPSIDRARHRLELSKSSLHAS</sequence>
<evidence type="ECO:0000313" key="6">
    <source>
        <dbReference type="EMBL" id="KAG0464438.1"/>
    </source>
</evidence>
<keyword evidence="7" id="KW-1185">Reference proteome</keyword>
<dbReference type="SMART" id="SM00853">
    <property type="entry name" value="MutL_C"/>
    <property type="match status" value="1"/>
</dbReference>
<dbReference type="OrthoDB" id="197400at2759"/>
<dbReference type="InterPro" id="IPR014762">
    <property type="entry name" value="DNA_mismatch_repair_CS"/>
</dbReference>
<dbReference type="AlphaFoldDB" id="A0A835UK59"/>
<evidence type="ECO:0000259" key="5">
    <source>
        <dbReference type="SMART" id="SM01340"/>
    </source>
</evidence>
<dbReference type="Gene3D" id="3.30.1370.100">
    <property type="entry name" value="MutL, C-terminal domain, regulatory subdomain"/>
    <property type="match status" value="1"/>
</dbReference>
<dbReference type="GO" id="GO:0032300">
    <property type="term" value="C:mismatch repair complex"/>
    <property type="evidence" value="ECO:0007669"/>
    <property type="project" value="InterPro"/>
</dbReference>
<keyword evidence="2" id="KW-0227">DNA damage</keyword>
<dbReference type="PROSITE" id="PS00058">
    <property type="entry name" value="DNA_MISMATCH_REPAIR_1"/>
    <property type="match status" value="1"/>
</dbReference>